<comment type="caution">
    <text evidence="1">The sequence shown here is derived from an EMBL/GenBank/DDBJ whole genome shotgun (WGS) entry which is preliminary data.</text>
</comment>
<dbReference type="AlphaFoldDB" id="A0A4Y3KBZ7"/>
<reference evidence="1 2" key="1">
    <citation type="submission" date="2019-06" db="EMBL/GenBank/DDBJ databases">
        <title>Whole genome shotgun sequence of Cellulomonas uda NBRC 3747.</title>
        <authorList>
            <person name="Hosoyama A."/>
            <person name="Uohara A."/>
            <person name="Ohji S."/>
            <person name="Ichikawa N."/>
        </authorList>
    </citation>
    <scope>NUCLEOTIDE SEQUENCE [LARGE SCALE GENOMIC DNA]</scope>
    <source>
        <strain evidence="1 2">NBRC 3747</strain>
    </source>
</reference>
<dbReference type="EMBL" id="BJLP01000017">
    <property type="protein sequence ID" value="GEA80884.1"/>
    <property type="molecule type" value="Genomic_DNA"/>
</dbReference>
<evidence type="ECO:0000313" key="1">
    <source>
        <dbReference type="EMBL" id="GEA80884.1"/>
    </source>
</evidence>
<gene>
    <name evidence="1" type="ORF">CUD01_13280</name>
</gene>
<dbReference type="PANTHER" id="PTHR38479">
    <property type="entry name" value="LMO0824 PROTEIN"/>
    <property type="match status" value="1"/>
</dbReference>
<dbReference type="Pfam" id="PF06224">
    <property type="entry name" value="AlkZ-like"/>
    <property type="match status" value="1"/>
</dbReference>
<accession>A0A4Y3KBZ7</accession>
<dbReference type="Proteomes" id="UP000315842">
    <property type="component" value="Unassembled WGS sequence"/>
</dbReference>
<dbReference type="InterPro" id="IPR009351">
    <property type="entry name" value="AlkZ-like"/>
</dbReference>
<sequence length="368" mass="40305">MRVMHAAEVVRRRLQAQHLRGRRLEHPAEVVSALLAVQGQELPVARWSLGRRLADATDADVRRALDDGEVLRTHALRPTWHLLAREDLRWVLALTSPRVLRACAPAFRRTGLDDETLARTDVLVARVVERLSAKAHPTRTEVGAALAAEGFEAGPETVGFAMMHAELGGLVVSGRARGTLHTYAPADERAPAGLDLAGDEALVELVRRFLAGHGPAAVRDVAWWATLTLTQVRRALAALGDAVERVEVDGHELWWVPSDDELAAPSSDRPRVDVLQVYDEVFGSFPTTRSLADPAGLGAARPTDYASLHVVLVDEQLTAWWQRRVERGVVEARVHPLRALSSAERAAVLAEFEAYGRFADQEVAVTLP</sequence>
<name>A0A4Y3KBZ7_CELUD</name>
<evidence type="ECO:0008006" key="3">
    <source>
        <dbReference type="Google" id="ProtNLM"/>
    </source>
</evidence>
<organism evidence="1 2">
    <name type="scientific">Cellulomonas uda</name>
    <dbReference type="NCBI Taxonomy" id="1714"/>
    <lineage>
        <taxon>Bacteria</taxon>
        <taxon>Bacillati</taxon>
        <taxon>Actinomycetota</taxon>
        <taxon>Actinomycetes</taxon>
        <taxon>Micrococcales</taxon>
        <taxon>Cellulomonadaceae</taxon>
        <taxon>Cellulomonas</taxon>
    </lineage>
</organism>
<keyword evidence="2" id="KW-1185">Reference proteome</keyword>
<evidence type="ECO:0000313" key="2">
    <source>
        <dbReference type="Proteomes" id="UP000315842"/>
    </source>
</evidence>
<dbReference type="PANTHER" id="PTHR38479:SF2">
    <property type="entry name" value="WINGED HELIX DNA-BINDING DOMAIN-CONTAINING PROTEIN"/>
    <property type="match status" value="1"/>
</dbReference>
<protein>
    <recommendedName>
        <fullName evidence="3">Winged helix DNA-binding domain-containing protein</fullName>
    </recommendedName>
</protein>
<proteinExistence type="predicted"/>